<proteinExistence type="predicted"/>
<feature type="domain" description="Xylose isomerase-like TIM barrel" evidence="1">
    <location>
        <begin position="29"/>
        <end position="262"/>
    </location>
</feature>
<reference evidence="2" key="1">
    <citation type="submission" date="2016-10" db="EMBL/GenBank/DDBJ databases">
        <title>Genome sequence of Streptomyces mangrovisoli MUSC 149.</title>
        <authorList>
            <person name="Lee L.-H."/>
            <person name="Ser H.-L."/>
        </authorList>
    </citation>
    <scope>NUCLEOTIDE SEQUENCE [LARGE SCALE GENOMIC DNA]</scope>
    <source>
        <strain evidence="2">MUSC 149</strain>
    </source>
</reference>
<name>A0A1J4NUC3_9ACTN</name>
<dbReference type="Gene3D" id="3.20.20.150">
    <property type="entry name" value="Divalent-metal-dependent TIM barrel enzymes"/>
    <property type="match status" value="1"/>
</dbReference>
<dbReference type="InterPro" id="IPR013022">
    <property type="entry name" value="Xyl_isomerase-like_TIM-brl"/>
</dbReference>
<protein>
    <recommendedName>
        <fullName evidence="1">Xylose isomerase-like TIM barrel domain-containing protein</fullName>
    </recommendedName>
</protein>
<dbReference type="RefSeq" id="WP_046581971.1">
    <property type="nucleotide sequence ID" value="NZ_LAVA02000046.1"/>
</dbReference>
<dbReference type="PANTHER" id="PTHR12110">
    <property type="entry name" value="HYDROXYPYRUVATE ISOMERASE"/>
    <property type="match status" value="1"/>
</dbReference>
<dbReference type="PANTHER" id="PTHR12110:SF21">
    <property type="entry name" value="XYLOSE ISOMERASE-LIKE TIM BARREL DOMAIN-CONTAINING PROTEIN"/>
    <property type="match status" value="1"/>
</dbReference>
<dbReference type="OrthoDB" id="9815124at2"/>
<dbReference type="Pfam" id="PF01261">
    <property type="entry name" value="AP_endonuc_2"/>
    <property type="match status" value="1"/>
</dbReference>
<dbReference type="InterPro" id="IPR050312">
    <property type="entry name" value="IolE/XylAMocC-like"/>
</dbReference>
<accession>A0A1J4NUC3</accession>
<dbReference type="InterPro" id="IPR036237">
    <property type="entry name" value="Xyl_isomerase-like_sf"/>
</dbReference>
<dbReference type="SUPFAM" id="SSF51658">
    <property type="entry name" value="Xylose isomerase-like"/>
    <property type="match status" value="1"/>
</dbReference>
<keyword evidence="3" id="KW-1185">Reference proteome</keyword>
<dbReference type="STRING" id="1428628.WN71_020445"/>
<evidence type="ECO:0000313" key="2">
    <source>
        <dbReference type="EMBL" id="OIJ66039.1"/>
    </source>
</evidence>
<dbReference type="AlphaFoldDB" id="A0A1J4NUC3"/>
<sequence>MADPPAAPRWERAFSTLGCPEADVHEVARLARTHGCTGVELRCAPPEGLLTPHSPPAERATVKAHLASAGVRALWLASYVRVADDTIEDAECLARLDALLHLAADIGALGVRVFPGAPRPGAAADERAARRLRAAADRAAEAGTCLLLETHDSHPRATDVARVLDAVGHPAVGAVWDVLHTWRAGESPEESAGTLAPWLHHVQIKDVASRGDLRPRLPGTGAVPLTALPAALTAVGYRGWLCLEWEKRWFPEAPALSEALRYAAL</sequence>
<dbReference type="EMBL" id="LAVA02000046">
    <property type="protein sequence ID" value="OIJ66039.1"/>
    <property type="molecule type" value="Genomic_DNA"/>
</dbReference>
<evidence type="ECO:0000259" key="1">
    <source>
        <dbReference type="Pfam" id="PF01261"/>
    </source>
</evidence>
<evidence type="ECO:0000313" key="3">
    <source>
        <dbReference type="Proteomes" id="UP000034196"/>
    </source>
</evidence>
<organism evidence="2 3">
    <name type="scientific">Streptomyces mangrovisoli</name>
    <dbReference type="NCBI Taxonomy" id="1428628"/>
    <lineage>
        <taxon>Bacteria</taxon>
        <taxon>Bacillati</taxon>
        <taxon>Actinomycetota</taxon>
        <taxon>Actinomycetes</taxon>
        <taxon>Kitasatosporales</taxon>
        <taxon>Streptomycetaceae</taxon>
        <taxon>Streptomyces</taxon>
    </lineage>
</organism>
<dbReference type="Proteomes" id="UP000034196">
    <property type="component" value="Unassembled WGS sequence"/>
</dbReference>
<gene>
    <name evidence="2" type="ORF">WN71_020445</name>
</gene>
<comment type="caution">
    <text evidence="2">The sequence shown here is derived from an EMBL/GenBank/DDBJ whole genome shotgun (WGS) entry which is preliminary data.</text>
</comment>